<dbReference type="InterPro" id="IPR027417">
    <property type="entry name" value="P-loop_NTPase"/>
</dbReference>
<evidence type="ECO:0000256" key="2">
    <source>
        <dbReference type="ARBA" id="ARBA00022448"/>
    </source>
</evidence>
<dbReference type="PANTHER" id="PTHR43553:SF27">
    <property type="entry name" value="ENERGY-COUPLING FACTOR TRANSPORTER ATP-BINDING PROTEIN ECFA2"/>
    <property type="match status" value="1"/>
</dbReference>
<dbReference type="InterPro" id="IPR017871">
    <property type="entry name" value="ABC_transporter-like_CS"/>
</dbReference>
<comment type="function">
    <text evidence="8">Probably part of an ABC transporter complex. Responsible for energy coupling to the transport system.</text>
</comment>
<comment type="caution">
    <text evidence="11">The sequence shown here is derived from an EMBL/GenBank/DDBJ whole genome shotgun (WGS) entry which is preliminary data.</text>
</comment>
<evidence type="ECO:0000256" key="6">
    <source>
        <dbReference type="ARBA" id="ARBA00022967"/>
    </source>
</evidence>
<comment type="subcellular location">
    <subcellularLocation>
        <location evidence="1 9">Cell membrane</location>
        <topology evidence="1 9">Peripheral membrane protein</topology>
    </subcellularLocation>
</comment>
<comment type="function">
    <text evidence="9">ATP-binding (A) component of a common energy-coupling factor (ECF) ABC-transporter complex.</text>
</comment>
<dbReference type="Pfam" id="PF00005">
    <property type="entry name" value="ABC_tran"/>
    <property type="match status" value="1"/>
</dbReference>
<evidence type="ECO:0000256" key="8">
    <source>
        <dbReference type="ARBA" id="ARBA00025157"/>
    </source>
</evidence>
<dbReference type="PROSITE" id="PS00211">
    <property type="entry name" value="ABC_TRANSPORTER_1"/>
    <property type="match status" value="1"/>
</dbReference>
<dbReference type="RefSeq" id="WP_249285664.1">
    <property type="nucleotide sequence ID" value="NZ_JACRSO010000005.1"/>
</dbReference>
<dbReference type="NCBIfam" id="TIGR04521">
    <property type="entry name" value="ECF_ATPase_2"/>
    <property type="match status" value="1"/>
</dbReference>
<evidence type="ECO:0000256" key="9">
    <source>
        <dbReference type="RuleBase" id="RU365104"/>
    </source>
</evidence>
<dbReference type="Gene3D" id="3.40.50.300">
    <property type="entry name" value="P-loop containing nucleotide triphosphate hydrolases"/>
    <property type="match status" value="1"/>
</dbReference>
<organism evidence="11 12">
    <name type="scientific">Luoshenia tenuis</name>
    <dbReference type="NCBI Taxonomy" id="2763654"/>
    <lineage>
        <taxon>Bacteria</taxon>
        <taxon>Bacillati</taxon>
        <taxon>Bacillota</taxon>
        <taxon>Clostridia</taxon>
        <taxon>Christensenellales</taxon>
        <taxon>Christensenellaceae</taxon>
        <taxon>Luoshenia</taxon>
    </lineage>
</organism>
<evidence type="ECO:0000259" key="10">
    <source>
        <dbReference type="PROSITE" id="PS50893"/>
    </source>
</evidence>
<dbReference type="GO" id="GO:0042626">
    <property type="term" value="F:ATPase-coupled transmembrane transporter activity"/>
    <property type="evidence" value="ECO:0007669"/>
    <property type="project" value="TreeGrafter"/>
</dbReference>
<dbReference type="FunFam" id="3.40.50.300:FF:000224">
    <property type="entry name" value="Energy-coupling factor transporter ATP-binding protein EcfA"/>
    <property type="match status" value="1"/>
</dbReference>
<protein>
    <recommendedName>
        <fullName evidence="9">Energy-coupling factor transporter ATP-binding protein EcfA2</fullName>
        <ecNumber evidence="9">7.-.-.-</ecNumber>
    </recommendedName>
</protein>
<dbReference type="SMART" id="SM00382">
    <property type="entry name" value="AAA"/>
    <property type="match status" value="1"/>
</dbReference>
<dbReference type="InterPro" id="IPR003593">
    <property type="entry name" value="AAA+_ATPase"/>
</dbReference>
<keyword evidence="12" id="KW-1185">Reference proteome</keyword>
<keyword evidence="3 9" id="KW-1003">Cell membrane</keyword>
<proteinExistence type="inferred from homology"/>
<evidence type="ECO:0000313" key="12">
    <source>
        <dbReference type="Proteomes" id="UP000654279"/>
    </source>
</evidence>
<dbReference type="InterPro" id="IPR003439">
    <property type="entry name" value="ABC_transporter-like_ATP-bd"/>
</dbReference>
<dbReference type="GO" id="GO:0043190">
    <property type="term" value="C:ATP-binding cassette (ABC) transporter complex"/>
    <property type="evidence" value="ECO:0007669"/>
    <property type="project" value="TreeGrafter"/>
</dbReference>
<gene>
    <name evidence="11" type="ORF">H8699_10595</name>
</gene>
<evidence type="ECO:0000313" key="11">
    <source>
        <dbReference type="EMBL" id="MBC8529876.1"/>
    </source>
</evidence>
<comment type="similarity">
    <text evidence="9">Belongs to the ABC transporter superfamily. Energy-coupling factor EcfA family.</text>
</comment>
<comment type="subunit">
    <text evidence="9">Forms a stable energy-coupling factor (ECF) transporter complex composed of 2 membrane-embedded substrate-binding proteins (S component), 2 ATP-binding proteins (A component) and 2 transmembrane proteins (T component).</text>
</comment>
<dbReference type="EMBL" id="JACRSO010000005">
    <property type="protein sequence ID" value="MBC8529876.1"/>
    <property type="molecule type" value="Genomic_DNA"/>
</dbReference>
<dbReference type="GO" id="GO:0006824">
    <property type="term" value="P:cobalt ion transport"/>
    <property type="evidence" value="ECO:0007669"/>
    <property type="project" value="InterPro"/>
</dbReference>
<dbReference type="InterPro" id="IPR005876">
    <property type="entry name" value="Co_trans_ATP-bd"/>
</dbReference>
<keyword evidence="2 9" id="KW-0813">Transport</keyword>
<dbReference type="InterPro" id="IPR050095">
    <property type="entry name" value="ECF_ABC_transporter_ATP-bd"/>
</dbReference>
<accession>A0A926D1R1</accession>
<dbReference type="GO" id="GO:0016887">
    <property type="term" value="F:ATP hydrolysis activity"/>
    <property type="evidence" value="ECO:0007669"/>
    <property type="project" value="InterPro"/>
</dbReference>
<evidence type="ECO:0000256" key="7">
    <source>
        <dbReference type="ARBA" id="ARBA00023136"/>
    </source>
</evidence>
<dbReference type="NCBIfam" id="TIGR01166">
    <property type="entry name" value="cbiO"/>
    <property type="match status" value="1"/>
</dbReference>
<dbReference type="InterPro" id="IPR030946">
    <property type="entry name" value="EcfA2"/>
</dbReference>
<evidence type="ECO:0000256" key="4">
    <source>
        <dbReference type="ARBA" id="ARBA00022741"/>
    </source>
</evidence>
<dbReference type="InterPro" id="IPR015856">
    <property type="entry name" value="ABC_transpr_CbiO/EcfA_su"/>
</dbReference>
<keyword evidence="6" id="KW-1278">Translocase</keyword>
<reference evidence="11" key="1">
    <citation type="submission" date="2020-08" db="EMBL/GenBank/DDBJ databases">
        <title>Genome public.</title>
        <authorList>
            <person name="Liu C."/>
            <person name="Sun Q."/>
        </authorList>
    </citation>
    <scope>NUCLEOTIDE SEQUENCE</scope>
    <source>
        <strain evidence="11">NSJ-44</strain>
    </source>
</reference>
<evidence type="ECO:0000256" key="1">
    <source>
        <dbReference type="ARBA" id="ARBA00004202"/>
    </source>
</evidence>
<dbReference type="SUPFAM" id="SSF52540">
    <property type="entry name" value="P-loop containing nucleoside triphosphate hydrolases"/>
    <property type="match status" value="1"/>
</dbReference>
<dbReference type="Proteomes" id="UP000654279">
    <property type="component" value="Unassembled WGS sequence"/>
</dbReference>
<dbReference type="EC" id="7.-.-.-" evidence="9"/>
<dbReference type="GO" id="GO:0005524">
    <property type="term" value="F:ATP binding"/>
    <property type="evidence" value="ECO:0007669"/>
    <property type="project" value="UniProtKB-UniRule"/>
</dbReference>
<dbReference type="CDD" id="cd03225">
    <property type="entry name" value="ABC_cobalt_CbiO_domain1"/>
    <property type="match status" value="1"/>
</dbReference>
<dbReference type="AlphaFoldDB" id="A0A926D1R1"/>
<dbReference type="PANTHER" id="PTHR43553">
    <property type="entry name" value="HEAVY METAL TRANSPORTER"/>
    <property type="match status" value="1"/>
</dbReference>
<keyword evidence="7 9" id="KW-0472">Membrane</keyword>
<keyword evidence="4 9" id="KW-0547">Nucleotide-binding</keyword>
<evidence type="ECO:0000256" key="5">
    <source>
        <dbReference type="ARBA" id="ARBA00022840"/>
    </source>
</evidence>
<keyword evidence="5 9" id="KW-0067">ATP-binding</keyword>
<name>A0A926D1R1_9FIRM</name>
<dbReference type="NCBIfam" id="NF010158">
    <property type="entry name" value="PRK13637.1"/>
    <property type="match status" value="1"/>
</dbReference>
<dbReference type="PROSITE" id="PS50893">
    <property type="entry name" value="ABC_TRANSPORTER_2"/>
    <property type="match status" value="1"/>
</dbReference>
<evidence type="ECO:0000256" key="3">
    <source>
        <dbReference type="ARBA" id="ARBA00022475"/>
    </source>
</evidence>
<feature type="domain" description="ABC transporter" evidence="10">
    <location>
        <begin position="3"/>
        <end position="245"/>
    </location>
</feature>
<sequence>MPIVVQNLSHTYMGGGPFRAEALKDVSLSIADGEFVGLIGHTGCGKSTLVQHLNGLLKPTAGRVLVDGMDINAKDADRRKVRQLVGLVFQYPEHQLFEETVAKDVAFGPHNLGLGEEEVDRRVKDSLRLVGIDPEEYGPRSPFELSGGQKRRVAIAGVLAMRPKMLVLDEPTAGLDPAAREELLRLIQSLHREAGMTILMVTHNMDDIARVADRIVVMNAGSVVLSGTPREVFSHGAQLASWGLGVPEATQLIDALNAAGWELPQGLFRLEELADAIAARAKGGRHD</sequence>